<reference evidence="3" key="2">
    <citation type="journal article" date="2014" name="ISME J.">
        <title>Microbial stratification in low pH oxic and suboxic macroscopic growths along an acid mine drainage.</title>
        <authorList>
            <person name="Mendez-Garcia C."/>
            <person name="Mesa V."/>
            <person name="Sprenger R.R."/>
            <person name="Richter M."/>
            <person name="Diez M.S."/>
            <person name="Solano J."/>
            <person name="Bargiela R."/>
            <person name="Golyshina O.V."/>
            <person name="Manteca A."/>
            <person name="Ramos J.L."/>
            <person name="Gallego J.R."/>
            <person name="Llorente I."/>
            <person name="Martins Dos Santos V.A."/>
            <person name="Jensen O.N."/>
            <person name="Pelaez A.I."/>
            <person name="Sanchez J."/>
            <person name="Ferrer M."/>
        </authorList>
    </citation>
    <scope>NUCLEOTIDE SEQUENCE</scope>
</reference>
<dbReference type="SUPFAM" id="SSF51735">
    <property type="entry name" value="NAD(P)-binding Rossmann-fold domains"/>
    <property type="match status" value="1"/>
</dbReference>
<evidence type="ECO:0000313" key="3">
    <source>
        <dbReference type="EMBL" id="EQD30930.1"/>
    </source>
</evidence>
<dbReference type="PANTHER" id="PTHR14239">
    <property type="entry name" value="DUDULIN-RELATED"/>
    <property type="match status" value="1"/>
</dbReference>
<dbReference type="Pfam" id="PF03807">
    <property type="entry name" value="F420_oxidored"/>
    <property type="match status" value="1"/>
</dbReference>
<dbReference type="PANTHER" id="PTHR14239:SF0">
    <property type="entry name" value="F420-DEPENDENT NADP REDUCTASE"/>
    <property type="match status" value="1"/>
</dbReference>
<sequence length="204" mass="21850">MKVAIIGTGNVGMSLGEALSKNNEVVYGSRKPEDVKSRMGSANVETIEEAVKGADMIILAVPFSAAKEAIHDMHNSEKGKILVDVSNPIDKDFKWVRGFNESAAEEIAKHAKDAKVVKAFNTIFAVNMKTGQVGSEKLTTFVAGNDEDAKGKVMELARSINMEPIDVGTLDKARYIEPTGLLLVELGYGRKLGTGIGIKLVKGS</sequence>
<dbReference type="EMBL" id="AUZZ01010086">
    <property type="protein sequence ID" value="EQD30930.1"/>
    <property type="molecule type" value="Genomic_DNA"/>
</dbReference>
<dbReference type="GO" id="GO:0015677">
    <property type="term" value="P:copper ion import"/>
    <property type="evidence" value="ECO:0007669"/>
    <property type="project" value="TreeGrafter"/>
</dbReference>
<name>T0ZMB7_9ZZZZ</name>
<dbReference type="Gene3D" id="3.40.50.720">
    <property type="entry name" value="NAD(P)-binding Rossmann-like Domain"/>
    <property type="match status" value="1"/>
</dbReference>
<protein>
    <submittedName>
        <fullName evidence="3">NADP oxidoreductase coenzyme F420-dependent</fullName>
        <ecNumber evidence="3">1.-.-.-</ecNumber>
    </submittedName>
</protein>
<dbReference type="EC" id="1.-.-.-" evidence="3"/>
<dbReference type="GO" id="GO:0008823">
    <property type="term" value="F:cupric reductase (NADH) activity"/>
    <property type="evidence" value="ECO:0007669"/>
    <property type="project" value="TreeGrafter"/>
</dbReference>
<gene>
    <name evidence="3" type="ORF">B2A_13909</name>
</gene>
<keyword evidence="1 3" id="KW-0560">Oxidoreductase</keyword>
<dbReference type="InterPro" id="IPR036291">
    <property type="entry name" value="NAD(P)-bd_dom_sf"/>
</dbReference>
<dbReference type="GO" id="GO:0005886">
    <property type="term" value="C:plasma membrane"/>
    <property type="evidence" value="ECO:0007669"/>
    <property type="project" value="TreeGrafter"/>
</dbReference>
<dbReference type="GO" id="GO:0052851">
    <property type="term" value="F:ferric-chelate reductase (NADPH) activity"/>
    <property type="evidence" value="ECO:0007669"/>
    <property type="project" value="TreeGrafter"/>
</dbReference>
<comment type="caution">
    <text evidence="3">The sequence shown here is derived from an EMBL/GenBank/DDBJ whole genome shotgun (WGS) entry which is preliminary data.</text>
</comment>
<evidence type="ECO:0000259" key="2">
    <source>
        <dbReference type="Pfam" id="PF03807"/>
    </source>
</evidence>
<reference evidence="3" key="1">
    <citation type="submission" date="2013-08" db="EMBL/GenBank/DDBJ databases">
        <authorList>
            <person name="Mendez C."/>
            <person name="Richter M."/>
            <person name="Ferrer M."/>
            <person name="Sanchez J."/>
        </authorList>
    </citation>
    <scope>NUCLEOTIDE SEQUENCE</scope>
</reference>
<feature type="domain" description="Pyrroline-5-carboxylate reductase catalytic N-terminal" evidence="2">
    <location>
        <begin position="2"/>
        <end position="88"/>
    </location>
</feature>
<organism evidence="3">
    <name type="scientific">mine drainage metagenome</name>
    <dbReference type="NCBI Taxonomy" id="410659"/>
    <lineage>
        <taxon>unclassified sequences</taxon>
        <taxon>metagenomes</taxon>
        <taxon>ecological metagenomes</taxon>
    </lineage>
</organism>
<accession>T0ZMB7</accession>
<dbReference type="InterPro" id="IPR028939">
    <property type="entry name" value="P5C_Rdtase_cat_N"/>
</dbReference>
<dbReference type="AlphaFoldDB" id="T0ZMB7"/>
<evidence type="ECO:0000256" key="1">
    <source>
        <dbReference type="ARBA" id="ARBA00023002"/>
    </source>
</evidence>
<proteinExistence type="predicted"/>
<dbReference type="InterPro" id="IPR051267">
    <property type="entry name" value="STEAP_metalloreductase"/>
</dbReference>